<evidence type="ECO:0000256" key="9">
    <source>
        <dbReference type="SAM" id="Phobius"/>
    </source>
</evidence>
<accession>H3C0V1</accession>
<dbReference type="PANTHER" id="PTHR11337">
    <property type="entry name" value="MUCIN/PORIMIN"/>
    <property type="match status" value="1"/>
</dbReference>
<evidence type="ECO:0000256" key="5">
    <source>
        <dbReference type="ARBA" id="ARBA00022989"/>
    </source>
</evidence>
<evidence type="ECO:0000313" key="10">
    <source>
        <dbReference type="Ensembl" id="ENSTNIP00000001867.1"/>
    </source>
</evidence>
<feature type="compositionally biased region" description="Low complexity" evidence="8">
    <location>
        <begin position="78"/>
        <end position="122"/>
    </location>
</feature>
<keyword evidence="6 9" id="KW-0472">Membrane</keyword>
<keyword evidence="7" id="KW-0325">Glycoprotein</keyword>
<dbReference type="PANTHER" id="PTHR11337:SF8">
    <property type="entry name" value="VISGUN, ISOFORM E"/>
    <property type="match status" value="1"/>
</dbReference>
<keyword evidence="11" id="KW-1185">Reference proteome</keyword>
<sequence length="165" mass="17037">TCSNKTCEDCVQSSCLWMNCSCSWATALVGCYSSSNASDSCSNTSCSVSFISTPSTAPTKGPSPTTKATSTVVTTVNSTLPENTTTPSTSTSTPFHNSSSTAPSPTSAAAANASTTAVAPTSQPHKNTFDAASFIGGIVLVLGLQAVIFFVYKFCKSKDRNYHTL</sequence>
<name>H3C0V1_TETNG</name>
<evidence type="ECO:0000256" key="1">
    <source>
        <dbReference type="ARBA" id="ARBA00004479"/>
    </source>
</evidence>
<evidence type="ECO:0000256" key="3">
    <source>
        <dbReference type="ARBA" id="ARBA00022692"/>
    </source>
</evidence>
<dbReference type="GO" id="GO:0016020">
    <property type="term" value="C:membrane"/>
    <property type="evidence" value="ECO:0007669"/>
    <property type="project" value="UniProtKB-SubCell"/>
</dbReference>
<feature type="region of interest" description="Disordered" evidence="8">
    <location>
        <begin position="78"/>
        <end position="123"/>
    </location>
</feature>
<dbReference type="Pfam" id="PF05283">
    <property type="entry name" value="MGC-24"/>
    <property type="match status" value="1"/>
</dbReference>
<reference evidence="11" key="1">
    <citation type="journal article" date="2004" name="Nature">
        <title>Genome duplication in the teleost fish Tetraodon nigroviridis reveals the early vertebrate proto-karyotype.</title>
        <authorList>
            <person name="Jaillon O."/>
            <person name="Aury J.-M."/>
            <person name="Brunet F."/>
            <person name="Petit J.-L."/>
            <person name="Stange-Thomann N."/>
            <person name="Mauceli E."/>
            <person name="Bouneau L."/>
            <person name="Fischer C."/>
            <person name="Ozouf-Costaz C."/>
            <person name="Bernot A."/>
            <person name="Nicaud S."/>
            <person name="Jaffe D."/>
            <person name="Fisher S."/>
            <person name="Lutfalla G."/>
            <person name="Dossat C."/>
            <person name="Segurens B."/>
            <person name="Dasilva C."/>
            <person name="Salanoubat M."/>
            <person name="Levy M."/>
            <person name="Boudet N."/>
            <person name="Castellano S."/>
            <person name="Anthouard V."/>
            <person name="Jubin C."/>
            <person name="Castelli V."/>
            <person name="Katinka M."/>
            <person name="Vacherie B."/>
            <person name="Biemont C."/>
            <person name="Skalli Z."/>
            <person name="Cattolico L."/>
            <person name="Poulain J."/>
            <person name="De Berardinis V."/>
            <person name="Cruaud C."/>
            <person name="Duprat S."/>
            <person name="Brottier P."/>
            <person name="Coutanceau J.-P."/>
            <person name="Gouzy J."/>
            <person name="Parra G."/>
            <person name="Lardier G."/>
            <person name="Chapple C."/>
            <person name="McKernan K.J."/>
            <person name="McEwan P."/>
            <person name="Bosak S."/>
            <person name="Kellis M."/>
            <person name="Volff J.-N."/>
            <person name="Guigo R."/>
            <person name="Zody M.C."/>
            <person name="Mesirov J."/>
            <person name="Lindblad-Toh K."/>
            <person name="Birren B."/>
            <person name="Nusbaum C."/>
            <person name="Kahn D."/>
            <person name="Robinson-Rechavi M."/>
            <person name="Laudet V."/>
            <person name="Schachter V."/>
            <person name="Quetier F."/>
            <person name="Saurin W."/>
            <person name="Scarpelli C."/>
            <person name="Wincker P."/>
            <person name="Lander E.S."/>
            <person name="Weissenbach J."/>
            <person name="Roest Crollius H."/>
        </authorList>
    </citation>
    <scope>NUCLEOTIDE SEQUENCE [LARGE SCALE GENOMIC DNA]</scope>
</reference>
<reference evidence="10" key="3">
    <citation type="submission" date="2025-09" db="UniProtKB">
        <authorList>
            <consortium name="Ensembl"/>
        </authorList>
    </citation>
    <scope>IDENTIFICATION</scope>
</reference>
<comment type="similarity">
    <text evidence="2">Belongs to the CD164 family.</text>
</comment>
<dbReference type="Proteomes" id="UP000007303">
    <property type="component" value="Unassembled WGS sequence"/>
</dbReference>
<protein>
    <submittedName>
        <fullName evidence="10">CD164 molecule, sialomucin</fullName>
    </submittedName>
</protein>
<dbReference type="FunCoup" id="H3C0V1">
    <property type="interactions" value="485"/>
</dbReference>
<evidence type="ECO:0000256" key="6">
    <source>
        <dbReference type="ARBA" id="ARBA00023136"/>
    </source>
</evidence>
<feature type="transmembrane region" description="Helical" evidence="9">
    <location>
        <begin position="131"/>
        <end position="152"/>
    </location>
</feature>
<evidence type="ECO:0000313" key="11">
    <source>
        <dbReference type="Proteomes" id="UP000007303"/>
    </source>
</evidence>
<dbReference type="AlphaFoldDB" id="H3C0V1"/>
<dbReference type="GO" id="GO:0031410">
    <property type="term" value="C:cytoplasmic vesicle"/>
    <property type="evidence" value="ECO:0007669"/>
    <property type="project" value="TreeGrafter"/>
</dbReference>
<reference evidence="10" key="2">
    <citation type="submission" date="2025-08" db="UniProtKB">
        <authorList>
            <consortium name="Ensembl"/>
        </authorList>
    </citation>
    <scope>IDENTIFICATION</scope>
</reference>
<dbReference type="InParanoid" id="H3C0V1"/>
<evidence type="ECO:0000256" key="8">
    <source>
        <dbReference type="SAM" id="MobiDB-lite"/>
    </source>
</evidence>
<organism evidence="10 11">
    <name type="scientific">Tetraodon nigroviridis</name>
    <name type="common">Spotted green pufferfish</name>
    <name type="synonym">Chelonodon nigroviridis</name>
    <dbReference type="NCBI Taxonomy" id="99883"/>
    <lineage>
        <taxon>Eukaryota</taxon>
        <taxon>Metazoa</taxon>
        <taxon>Chordata</taxon>
        <taxon>Craniata</taxon>
        <taxon>Vertebrata</taxon>
        <taxon>Euteleostomi</taxon>
        <taxon>Actinopterygii</taxon>
        <taxon>Neopterygii</taxon>
        <taxon>Teleostei</taxon>
        <taxon>Neoteleostei</taxon>
        <taxon>Acanthomorphata</taxon>
        <taxon>Eupercaria</taxon>
        <taxon>Tetraodontiformes</taxon>
        <taxon>Tetradontoidea</taxon>
        <taxon>Tetraodontidae</taxon>
        <taxon>Tetraodon</taxon>
    </lineage>
</organism>
<dbReference type="OMA" id="GCHWANC"/>
<keyword evidence="4" id="KW-0732">Signal</keyword>
<proteinExistence type="inferred from homology"/>
<evidence type="ECO:0000256" key="2">
    <source>
        <dbReference type="ARBA" id="ARBA00005341"/>
    </source>
</evidence>
<dbReference type="GeneTree" id="ENSGT00530000063929"/>
<keyword evidence="5 9" id="KW-1133">Transmembrane helix</keyword>
<evidence type="ECO:0000256" key="4">
    <source>
        <dbReference type="ARBA" id="ARBA00022729"/>
    </source>
</evidence>
<keyword evidence="3 9" id="KW-0812">Transmembrane</keyword>
<evidence type="ECO:0000256" key="7">
    <source>
        <dbReference type="ARBA" id="ARBA00023180"/>
    </source>
</evidence>
<comment type="subcellular location">
    <subcellularLocation>
        <location evidence="1">Membrane</location>
        <topology evidence="1">Single-pass type I membrane protein</topology>
    </subcellularLocation>
</comment>
<dbReference type="InterPro" id="IPR007947">
    <property type="entry name" value="CD164_MGC24"/>
</dbReference>
<dbReference type="Ensembl" id="ENSTNIT00000003734.1">
    <property type="protein sequence ID" value="ENSTNIP00000001867.1"/>
    <property type="gene ID" value="ENSTNIG00000012275.1"/>
</dbReference>